<keyword evidence="7 8" id="KW-0924">Ammonia transport</keyword>
<keyword evidence="11" id="KW-1185">Reference proteome</keyword>
<sequence length="429" mass="45524">MAEVACPIGTLSYTVTGSDEPGCMPMVDSVFIFVGTAVCMLLIPGGLGMLYGGWGGKRSVLTMMAICYTGAVVISIQYFLFGFSLSYSNTGSSFIGDFSNALLINVNAEPMAVAPALPASIFMLFQCMFAAITPVIIIGGGAERIRIWPMTLFLLLWSTFCYDFFIAWMWGLNGWLKKFGELDFAGGTAVHVASGAAGLALAIFLGPRQNKNVYPASMKDVLLGTGLIWFGWFFFNAGSTLALNFQALNAAVVTHFAACAGCITYSLMGYIHHKKITAECLVNGVIAGLVGITPACGYVWPASSLAIGALTAVCCYCWTHFARPKIPVDDALDTFGLHGVGGIAGAVLTGVFATSGVTELGGYEIPGGWVDGHWIQPLKQLVGVVVIGLWSFVVSYALLFAIDKIPGMKVRLAPEHEVNGSDHAQMGDM</sequence>
<dbReference type="InterPro" id="IPR024041">
    <property type="entry name" value="NH4_transpt_AmtB-like_dom"/>
</dbReference>
<keyword evidence="4 8" id="KW-0812">Transmembrane</keyword>
<feature type="transmembrane region" description="Helical" evidence="8">
    <location>
        <begin position="152"/>
        <end position="172"/>
    </location>
</feature>
<feature type="domain" description="Ammonium transporter AmtB-like" evidence="9">
    <location>
        <begin position="30"/>
        <end position="428"/>
    </location>
</feature>
<feature type="transmembrane region" description="Helical" evidence="8">
    <location>
        <begin position="378"/>
        <end position="402"/>
    </location>
</feature>
<comment type="subcellular location">
    <subcellularLocation>
        <location evidence="8">Cell membrane</location>
        <topology evidence="8">Multi-pass membrane protein</topology>
    </subcellularLocation>
    <subcellularLocation>
        <location evidence="1">Membrane</location>
        <topology evidence="1">Multi-pass membrane protein</topology>
    </subcellularLocation>
</comment>
<gene>
    <name evidence="10" type="ORF">M427DRAFT_137423</name>
</gene>
<evidence type="ECO:0000256" key="8">
    <source>
        <dbReference type="RuleBase" id="RU362002"/>
    </source>
</evidence>
<keyword evidence="6 8" id="KW-0472">Membrane</keyword>
<evidence type="ECO:0000256" key="2">
    <source>
        <dbReference type="ARBA" id="ARBA00005887"/>
    </source>
</evidence>
<feature type="transmembrane region" description="Helical" evidence="8">
    <location>
        <begin position="247"/>
        <end position="268"/>
    </location>
</feature>
<evidence type="ECO:0000259" key="9">
    <source>
        <dbReference type="Pfam" id="PF00909"/>
    </source>
</evidence>
<reference evidence="10 11" key="1">
    <citation type="journal article" date="2015" name="Genome Biol. Evol.">
        <title>Phylogenomic analyses indicate that early fungi evolved digesting cell walls of algal ancestors of land plants.</title>
        <authorList>
            <person name="Chang Y."/>
            <person name="Wang S."/>
            <person name="Sekimoto S."/>
            <person name="Aerts A.L."/>
            <person name="Choi C."/>
            <person name="Clum A."/>
            <person name="LaButti K.M."/>
            <person name="Lindquist E.A."/>
            <person name="Yee Ngan C."/>
            <person name="Ohm R.A."/>
            <person name="Salamov A.A."/>
            <person name="Grigoriev I.V."/>
            <person name="Spatafora J.W."/>
            <person name="Berbee M.L."/>
        </authorList>
    </citation>
    <scope>NUCLEOTIDE SEQUENCE [LARGE SCALE GENOMIC DNA]</scope>
    <source>
        <strain evidence="10 11">JEL478</strain>
    </source>
</reference>
<feature type="transmembrane region" description="Helical" evidence="8">
    <location>
        <begin position="60"/>
        <end position="81"/>
    </location>
</feature>
<evidence type="ECO:0000256" key="3">
    <source>
        <dbReference type="ARBA" id="ARBA00022448"/>
    </source>
</evidence>
<dbReference type="OrthoDB" id="534912at2759"/>
<dbReference type="PROSITE" id="PS01219">
    <property type="entry name" value="AMMONIUM_TRANSP"/>
    <property type="match status" value="1"/>
</dbReference>
<evidence type="ECO:0000256" key="6">
    <source>
        <dbReference type="ARBA" id="ARBA00023136"/>
    </source>
</evidence>
<protein>
    <recommendedName>
        <fullName evidence="8">Ammonium transporter</fullName>
    </recommendedName>
</protein>
<evidence type="ECO:0000256" key="4">
    <source>
        <dbReference type="ARBA" id="ARBA00022692"/>
    </source>
</evidence>
<dbReference type="PANTHER" id="PTHR43029">
    <property type="entry name" value="AMMONIUM TRANSPORTER MEP2"/>
    <property type="match status" value="1"/>
</dbReference>
<dbReference type="Proteomes" id="UP000070544">
    <property type="component" value="Unassembled WGS sequence"/>
</dbReference>
<organism evidence="10 11">
    <name type="scientific">Gonapodya prolifera (strain JEL478)</name>
    <name type="common">Monoblepharis prolifera</name>
    <dbReference type="NCBI Taxonomy" id="1344416"/>
    <lineage>
        <taxon>Eukaryota</taxon>
        <taxon>Fungi</taxon>
        <taxon>Fungi incertae sedis</taxon>
        <taxon>Chytridiomycota</taxon>
        <taxon>Chytridiomycota incertae sedis</taxon>
        <taxon>Monoblepharidomycetes</taxon>
        <taxon>Monoblepharidales</taxon>
        <taxon>Gonapodyaceae</taxon>
        <taxon>Gonapodya</taxon>
    </lineage>
</organism>
<dbReference type="EMBL" id="KQ965790">
    <property type="protein sequence ID" value="KXS12177.1"/>
    <property type="molecule type" value="Genomic_DNA"/>
</dbReference>
<dbReference type="Pfam" id="PF00909">
    <property type="entry name" value="Ammonium_transp"/>
    <property type="match status" value="1"/>
</dbReference>
<dbReference type="GO" id="GO:0005886">
    <property type="term" value="C:plasma membrane"/>
    <property type="evidence" value="ECO:0007669"/>
    <property type="project" value="UniProtKB-SubCell"/>
</dbReference>
<feature type="transmembrane region" description="Helical" evidence="8">
    <location>
        <begin position="335"/>
        <end position="358"/>
    </location>
</feature>
<dbReference type="NCBIfam" id="TIGR00836">
    <property type="entry name" value="amt"/>
    <property type="match status" value="1"/>
</dbReference>
<evidence type="ECO:0000313" key="11">
    <source>
        <dbReference type="Proteomes" id="UP000070544"/>
    </source>
</evidence>
<dbReference type="InterPro" id="IPR001905">
    <property type="entry name" value="Ammonium_transpt"/>
</dbReference>
<accession>A0A139A5X0</accession>
<evidence type="ECO:0000313" key="10">
    <source>
        <dbReference type="EMBL" id="KXS12177.1"/>
    </source>
</evidence>
<dbReference type="AlphaFoldDB" id="A0A139A5X0"/>
<dbReference type="InterPro" id="IPR018047">
    <property type="entry name" value="Ammonium_transpt_CS"/>
</dbReference>
<dbReference type="GO" id="GO:0008519">
    <property type="term" value="F:ammonium channel activity"/>
    <property type="evidence" value="ECO:0007669"/>
    <property type="project" value="InterPro"/>
</dbReference>
<keyword evidence="3 8" id="KW-0813">Transport</keyword>
<dbReference type="SUPFAM" id="SSF111352">
    <property type="entry name" value="Ammonium transporter"/>
    <property type="match status" value="1"/>
</dbReference>
<dbReference type="OMA" id="ERGRLWP"/>
<dbReference type="STRING" id="1344416.A0A139A5X0"/>
<comment type="similarity">
    <text evidence="2 8">Belongs to the ammonia transporter channel (TC 1.A.11.2) family.</text>
</comment>
<dbReference type="InterPro" id="IPR029020">
    <property type="entry name" value="Ammonium/urea_transptr"/>
</dbReference>
<feature type="transmembrane region" description="Helical" evidence="8">
    <location>
        <begin position="306"/>
        <end position="323"/>
    </location>
</feature>
<evidence type="ECO:0000256" key="7">
    <source>
        <dbReference type="ARBA" id="ARBA00023177"/>
    </source>
</evidence>
<feature type="transmembrane region" description="Helical" evidence="8">
    <location>
        <begin position="119"/>
        <end position="140"/>
    </location>
</feature>
<feature type="transmembrane region" description="Helical" evidence="8">
    <location>
        <begin position="217"/>
        <end position="235"/>
    </location>
</feature>
<evidence type="ECO:0000256" key="1">
    <source>
        <dbReference type="ARBA" id="ARBA00004141"/>
    </source>
</evidence>
<proteinExistence type="inferred from homology"/>
<feature type="transmembrane region" description="Helical" evidence="8">
    <location>
        <begin position="30"/>
        <end position="53"/>
    </location>
</feature>
<feature type="transmembrane region" description="Helical" evidence="8">
    <location>
        <begin position="184"/>
        <end position="205"/>
    </location>
</feature>
<feature type="transmembrane region" description="Helical" evidence="8">
    <location>
        <begin position="280"/>
        <end position="300"/>
    </location>
</feature>
<evidence type="ECO:0000256" key="5">
    <source>
        <dbReference type="ARBA" id="ARBA00022989"/>
    </source>
</evidence>
<name>A0A139A5X0_GONPJ</name>
<dbReference type="PANTHER" id="PTHR43029:SF10">
    <property type="entry name" value="AMMONIUM TRANSPORTER MEP2"/>
    <property type="match status" value="1"/>
</dbReference>
<dbReference type="Gene3D" id="1.10.3430.10">
    <property type="entry name" value="Ammonium transporter AmtB like domains"/>
    <property type="match status" value="1"/>
</dbReference>
<keyword evidence="5 8" id="KW-1133">Transmembrane helix</keyword>